<name>A0A1X7PV23_9HYPH</name>
<evidence type="ECO:0008006" key="4">
    <source>
        <dbReference type="Google" id="ProtNLM"/>
    </source>
</evidence>
<dbReference type="OrthoDB" id="9807959at2"/>
<reference evidence="3" key="1">
    <citation type="submission" date="2017-04" db="EMBL/GenBank/DDBJ databases">
        <authorList>
            <person name="Varghese N."/>
            <person name="Submissions S."/>
        </authorList>
    </citation>
    <scope>NUCLEOTIDE SEQUENCE [LARGE SCALE GENOMIC DNA]</scope>
    <source>
        <strain evidence="3">B5P</strain>
    </source>
</reference>
<gene>
    <name evidence="2" type="ORF">SAMN02982922_5336</name>
</gene>
<evidence type="ECO:0000256" key="1">
    <source>
        <dbReference type="SAM" id="MobiDB-lite"/>
    </source>
</evidence>
<sequence length="88" mass="9303">MTTQTGILTSDGREFDPTLYRVHLRPLSGDEGGGWLATLPDLPGCTGDGGTEIEAIEDVRRAALEWADAATRDGDPVPPPTRNAIAAE</sequence>
<accession>A0A1X7PV23</accession>
<organism evidence="2 3">
    <name type="scientific">Mesorhizobium australicum</name>
    <dbReference type="NCBI Taxonomy" id="536018"/>
    <lineage>
        <taxon>Bacteria</taxon>
        <taxon>Pseudomonadati</taxon>
        <taxon>Pseudomonadota</taxon>
        <taxon>Alphaproteobacteria</taxon>
        <taxon>Hyphomicrobiales</taxon>
        <taxon>Phyllobacteriaceae</taxon>
        <taxon>Mesorhizobium</taxon>
    </lineage>
</organism>
<dbReference type="SUPFAM" id="SSF143100">
    <property type="entry name" value="TTHA1013/TTHA0281-like"/>
    <property type="match status" value="1"/>
</dbReference>
<evidence type="ECO:0000313" key="3">
    <source>
        <dbReference type="Proteomes" id="UP000193083"/>
    </source>
</evidence>
<feature type="region of interest" description="Disordered" evidence="1">
    <location>
        <begin position="69"/>
        <end position="88"/>
    </location>
</feature>
<dbReference type="InterPro" id="IPR035069">
    <property type="entry name" value="TTHA1013/TTHA0281-like"/>
</dbReference>
<keyword evidence="3" id="KW-1185">Reference proteome</keyword>
<proteinExistence type="predicted"/>
<dbReference type="AlphaFoldDB" id="A0A1X7PV23"/>
<dbReference type="Gene3D" id="3.30.160.250">
    <property type="match status" value="1"/>
</dbReference>
<dbReference type="Proteomes" id="UP000193083">
    <property type="component" value="Unassembled WGS sequence"/>
</dbReference>
<dbReference type="RefSeq" id="WP_085466926.1">
    <property type="nucleotide sequence ID" value="NZ_FXBL01000004.1"/>
</dbReference>
<dbReference type="EMBL" id="FXBL01000004">
    <property type="protein sequence ID" value="SMH55375.1"/>
    <property type="molecule type" value="Genomic_DNA"/>
</dbReference>
<protein>
    <recommendedName>
        <fullName evidence="4">HicB-like antitoxin of toxin-antitoxin system domain-containing protein</fullName>
    </recommendedName>
</protein>
<evidence type="ECO:0000313" key="2">
    <source>
        <dbReference type="EMBL" id="SMH55375.1"/>
    </source>
</evidence>